<protein>
    <submittedName>
        <fullName evidence="1">Abortive infection bacteriophage resistance protein</fullName>
    </submittedName>
</protein>
<reference evidence="2" key="1">
    <citation type="submission" date="2016-10" db="EMBL/GenBank/DDBJ databases">
        <authorList>
            <person name="Varghese N."/>
            <person name="Submissions S."/>
        </authorList>
    </citation>
    <scope>NUCLEOTIDE SEQUENCE [LARGE SCALE GENOMIC DNA]</scope>
    <source>
        <strain evidence="2">CGMCC 1.7655</strain>
    </source>
</reference>
<dbReference type="InterPro" id="IPR017034">
    <property type="entry name" value="Abi_system_AbiD/AbiF"/>
</dbReference>
<dbReference type="OrthoDB" id="5363652at2"/>
<dbReference type="PIRSF" id="PIRSF034934">
    <property type="entry name" value="AbiF_AbiD"/>
    <property type="match status" value="1"/>
</dbReference>
<dbReference type="Proteomes" id="UP000199555">
    <property type="component" value="Unassembled WGS sequence"/>
</dbReference>
<proteinExistence type="predicted"/>
<gene>
    <name evidence="1" type="ORF">SAMN04487971_11921</name>
</gene>
<dbReference type="AlphaFoldDB" id="A0A1G9M9A5"/>
<sequence>MPRVPFQKPALNIAAQLALLQQRGMIIADPARAEHYLRFIGYYRLSGYWFPFQYRDGSMAHDDFRPGTDFETVLDRYVFDRKLRILIMDAAERIEVAARATISNTLSERFGPHWYLAAARFTPRFLHADFLRRVRQETGIFPVNAHKQPDFIRHYLQRYDRPAEPPSWMVFEVLPFGSVSLVFANLADSEKKTIAEEFGLPRDRLQSWLHAASHLRNLCAHHSRVWNREFGIVPSVAKSEKNHVMQPKRFYNHAVAIQTLLKTISSDTHWADRLAALLAEHPNISLPAMGFPQNWRDQSIWQ</sequence>
<dbReference type="EMBL" id="FNGE01000019">
    <property type="protein sequence ID" value="SDL70818.1"/>
    <property type="molecule type" value="Genomic_DNA"/>
</dbReference>
<accession>A0A1G9M9A5</accession>
<organism evidence="1 2">
    <name type="scientific">Paracoccus chinensis</name>
    <dbReference type="NCBI Taxonomy" id="525640"/>
    <lineage>
        <taxon>Bacteria</taxon>
        <taxon>Pseudomonadati</taxon>
        <taxon>Pseudomonadota</taxon>
        <taxon>Alphaproteobacteria</taxon>
        <taxon>Rhodobacterales</taxon>
        <taxon>Paracoccaceae</taxon>
        <taxon>Paracoccus</taxon>
    </lineage>
</organism>
<keyword evidence="2" id="KW-1185">Reference proteome</keyword>
<name>A0A1G9M9A5_9RHOB</name>
<dbReference type="RefSeq" id="WP_139166754.1">
    <property type="nucleotide sequence ID" value="NZ_FNGE01000019.1"/>
</dbReference>
<dbReference type="Pfam" id="PF07751">
    <property type="entry name" value="Abi_2"/>
    <property type="match status" value="1"/>
</dbReference>
<evidence type="ECO:0000313" key="2">
    <source>
        <dbReference type="Proteomes" id="UP000199555"/>
    </source>
</evidence>
<evidence type="ECO:0000313" key="1">
    <source>
        <dbReference type="EMBL" id="SDL70818.1"/>
    </source>
</evidence>
<dbReference type="InterPro" id="IPR011664">
    <property type="entry name" value="Abi_system_AbiD/AbiF-like"/>
</dbReference>